<dbReference type="STRING" id="437022.CC99x_01386"/>
<accession>A0A0Q9YDA3</accession>
<dbReference type="OrthoDB" id="9877523at2"/>
<dbReference type="AlphaFoldDB" id="A0A0Q9YDA3"/>
<dbReference type="EMBL" id="LKHV02000001">
    <property type="protein sequence ID" value="MCS5707921.1"/>
    <property type="molecule type" value="Genomic_DNA"/>
</dbReference>
<name>A0A0Q9YDA3_9GAMM</name>
<dbReference type="EMBL" id="LKHV01000006">
    <property type="protein sequence ID" value="KRG18501.1"/>
    <property type="molecule type" value="Genomic_DNA"/>
</dbReference>
<proteinExistence type="predicted"/>
<reference evidence="2" key="3">
    <citation type="submission" date="2021-06" db="EMBL/GenBank/DDBJ databases">
        <title>Genomic Description and Analysis of Intracellular Bacteria, Candidatus Berkiella cookevillensis and Candidatus Berkiella aquae.</title>
        <authorList>
            <person name="Kidane D.T."/>
            <person name="Mehari Y.T."/>
            <person name="Rice F.C."/>
            <person name="Arivett B.A."/>
            <person name="Farone A.L."/>
            <person name="Berk S.G."/>
            <person name="Farone M.B."/>
        </authorList>
    </citation>
    <scope>NUCLEOTIDE SEQUENCE</scope>
    <source>
        <strain evidence="2">CC99</strain>
    </source>
</reference>
<organism evidence="1">
    <name type="scientific">Candidatus Berkiella cookevillensis</name>
    <dbReference type="NCBI Taxonomy" id="437022"/>
    <lineage>
        <taxon>Bacteria</taxon>
        <taxon>Pseudomonadati</taxon>
        <taxon>Pseudomonadota</taxon>
        <taxon>Gammaproteobacteria</taxon>
        <taxon>Candidatus Berkiellales</taxon>
        <taxon>Candidatus Berkiellaceae</taxon>
        <taxon>Candidatus Berkiella</taxon>
    </lineage>
</organism>
<keyword evidence="3" id="KW-1185">Reference proteome</keyword>
<evidence type="ECO:0000313" key="2">
    <source>
        <dbReference type="EMBL" id="MCS5707921.1"/>
    </source>
</evidence>
<evidence type="ECO:0000313" key="1">
    <source>
        <dbReference type="EMBL" id="KRG18501.1"/>
    </source>
</evidence>
<reference evidence="2" key="2">
    <citation type="journal article" date="2016" name="Genome Announc.">
        <title>Draft Genome Sequences of Two Novel Amoeba-Resistant Intranuclear Bacteria, 'Candidatus Berkiella cookevillensis' and 'Candidatus Berkiella aquae'.</title>
        <authorList>
            <person name="Mehari Y.T."/>
            <person name="Arivett B.A."/>
            <person name="Farone A.L."/>
            <person name="Gunderson J.H."/>
            <person name="Farone M.B."/>
        </authorList>
    </citation>
    <scope>NUCLEOTIDE SEQUENCE</scope>
    <source>
        <strain evidence="2">CC99</strain>
    </source>
</reference>
<sequence>MKLLNIAETKQASGGNSLDGVSCECWKIIGLMGFLAAYEDVTLEFALAQVDLVCTNQEQDIAMDLAKPFYKTLL</sequence>
<gene>
    <name evidence="2" type="ORF">CC99x_003280</name>
    <name evidence="1" type="ORF">CC99x_01386</name>
</gene>
<dbReference type="Proteomes" id="UP000051494">
    <property type="component" value="Unassembled WGS sequence"/>
</dbReference>
<comment type="caution">
    <text evidence="1">The sequence shown here is derived from an EMBL/GenBank/DDBJ whole genome shotgun (WGS) entry which is preliminary data.</text>
</comment>
<protein>
    <submittedName>
        <fullName evidence="1">Uncharacterized protein</fullName>
    </submittedName>
</protein>
<reference evidence="1" key="1">
    <citation type="submission" date="2015-09" db="EMBL/GenBank/DDBJ databases">
        <title>Draft Genome Sequences of Two Novel Amoeba-resistant Intranuclear Bacteria, Candidatus Berkiella cookevillensis and Candidatus Berkiella aquae.</title>
        <authorList>
            <person name="Mehari Y.T."/>
            <person name="Arivett B.A."/>
            <person name="Farone A.L."/>
            <person name="Gunderson J.H."/>
            <person name="Farone M.B."/>
        </authorList>
    </citation>
    <scope>NUCLEOTIDE SEQUENCE [LARGE SCALE GENOMIC DNA]</scope>
    <source>
        <strain evidence="1">CC99</strain>
    </source>
</reference>
<dbReference type="RefSeq" id="WP_057624488.1">
    <property type="nucleotide sequence ID" value="NZ_LKHV02000001.1"/>
</dbReference>
<evidence type="ECO:0000313" key="3">
    <source>
        <dbReference type="Proteomes" id="UP000051494"/>
    </source>
</evidence>